<sequence length="135" mass="15125">MTSRGNPKKVSRLLYLACPYTHPDPSIRKMRFDAATSAAAALIKLGYVVYSPITMTHPIDLVLAGQENTLGSDYWVEFDETFMDRCDEIVVLEIDGWRQSSGVQREIQHFLTNGKPIWSLSADLEIKDYGTVAAV</sequence>
<protein>
    <recommendedName>
        <fullName evidence="1">DUF1937 domain-containing protein</fullName>
    </recommendedName>
</protein>
<name>A0A1R3VFF8_9HYPH</name>
<evidence type="ECO:0000313" key="3">
    <source>
        <dbReference type="Proteomes" id="UP000188388"/>
    </source>
</evidence>
<gene>
    <name evidence="2" type="ORF">BQ8794_50749</name>
</gene>
<dbReference type="RefSeq" id="WP_077381642.1">
    <property type="nucleotide sequence ID" value="NZ_FTPD01000045.1"/>
</dbReference>
<dbReference type="AlphaFoldDB" id="A0A1R3VFF8"/>
<evidence type="ECO:0000259" key="1">
    <source>
        <dbReference type="Pfam" id="PF09152"/>
    </source>
</evidence>
<dbReference type="Gene3D" id="3.40.50.10400">
    <property type="entry name" value="Hypothetical protein PA1492"/>
    <property type="match status" value="1"/>
</dbReference>
<keyword evidence="3" id="KW-1185">Reference proteome</keyword>
<dbReference type="Pfam" id="PF09152">
    <property type="entry name" value="DUF1937"/>
    <property type="match status" value="1"/>
</dbReference>
<dbReference type="STRING" id="1631249.BQ8794_50749"/>
<evidence type="ECO:0000313" key="2">
    <source>
        <dbReference type="EMBL" id="SIT58647.1"/>
    </source>
</evidence>
<proteinExistence type="predicted"/>
<dbReference type="InterPro" id="IPR015235">
    <property type="entry name" value="DUF1937"/>
</dbReference>
<feature type="domain" description="DUF1937" evidence="1">
    <location>
        <begin position="12"/>
        <end position="118"/>
    </location>
</feature>
<organism evidence="2 3">
    <name type="scientific">Mesorhizobium prunaredense</name>
    <dbReference type="NCBI Taxonomy" id="1631249"/>
    <lineage>
        <taxon>Bacteria</taxon>
        <taxon>Pseudomonadati</taxon>
        <taxon>Pseudomonadota</taxon>
        <taxon>Alphaproteobacteria</taxon>
        <taxon>Hyphomicrobiales</taxon>
        <taxon>Phyllobacteriaceae</taxon>
        <taxon>Mesorhizobium</taxon>
    </lineage>
</organism>
<dbReference type="Proteomes" id="UP000188388">
    <property type="component" value="Unassembled WGS sequence"/>
</dbReference>
<dbReference type="SUPFAM" id="SSF52309">
    <property type="entry name" value="N-(deoxy)ribosyltransferase-like"/>
    <property type="match status" value="1"/>
</dbReference>
<reference evidence="3" key="1">
    <citation type="submission" date="2017-01" db="EMBL/GenBank/DDBJ databases">
        <authorList>
            <person name="Brunel B."/>
        </authorList>
    </citation>
    <scope>NUCLEOTIDE SEQUENCE [LARGE SCALE GENOMIC DNA]</scope>
</reference>
<accession>A0A1R3VFF8</accession>
<dbReference type="EMBL" id="FTPD01000045">
    <property type="protein sequence ID" value="SIT58647.1"/>
    <property type="molecule type" value="Genomic_DNA"/>
</dbReference>